<dbReference type="OrthoDB" id="8663148at2"/>
<organism evidence="4 5">
    <name type="scientific">Subtercola vilae</name>
    <dbReference type="NCBI Taxonomy" id="2056433"/>
    <lineage>
        <taxon>Bacteria</taxon>
        <taxon>Bacillati</taxon>
        <taxon>Actinomycetota</taxon>
        <taxon>Actinomycetes</taxon>
        <taxon>Micrococcales</taxon>
        <taxon>Microbacteriaceae</taxon>
        <taxon>Subtercola</taxon>
    </lineage>
</organism>
<dbReference type="RefSeq" id="WP_136642080.1">
    <property type="nucleotide sequence ID" value="NZ_QYRT01000015.1"/>
</dbReference>
<comment type="similarity">
    <text evidence="1">Belongs to the bacterial solute-binding protein 1 family.</text>
</comment>
<dbReference type="PANTHER" id="PTHR43649:SF29">
    <property type="entry name" value="OSMOPROTECTIVE COMPOUNDS-BINDING PROTEIN GGTB"/>
    <property type="match status" value="1"/>
</dbReference>
<dbReference type="SUPFAM" id="SSF53850">
    <property type="entry name" value="Periplasmic binding protein-like II"/>
    <property type="match status" value="1"/>
</dbReference>
<proteinExistence type="inferred from homology"/>
<reference evidence="4 5" key="1">
    <citation type="journal article" date="2019" name="Microorganisms">
        <title>Systematic Affiliation and Genome Analysis of Subtercola vilae DB165(T) with Particular Emphasis on Cold Adaptation of an Isolate from a High-Altitude Cold Volcano Lake.</title>
        <authorList>
            <person name="Villalobos A.S."/>
            <person name="Wiese J."/>
            <person name="Imhoff J.F."/>
            <person name="Dorador C."/>
            <person name="Keller A."/>
            <person name="Hentschel U."/>
        </authorList>
    </citation>
    <scope>NUCLEOTIDE SEQUENCE [LARGE SCALE GENOMIC DNA]</scope>
    <source>
        <strain evidence="4 5">DB165</strain>
    </source>
</reference>
<accession>A0A4T2BZL9</accession>
<dbReference type="PROSITE" id="PS51257">
    <property type="entry name" value="PROKAR_LIPOPROTEIN"/>
    <property type="match status" value="1"/>
</dbReference>
<feature type="chain" id="PRO_5020622080" evidence="3">
    <location>
        <begin position="33"/>
        <end position="468"/>
    </location>
</feature>
<keyword evidence="5" id="KW-1185">Reference proteome</keyword>
<dbReference type="EMBL" id="QYRT01000015">
    <property type="protein sequence ID" value="TIH36612.1"/>
    <property type="molecule type" value="Genomic_DNA"/>
</dbReference>
<evidence type="ECO:0000313" key="5">
    <source>
        <dbReference type="Proteomes" id="UP000306192"/>
    </source>
</evidence>
<feature type="signal peptide" evidence="3">
    <location>
        <begin position="1"/>
        <end position="32"/>
    </location>
</feature>
<gene>
    <name evidence="4" type="ORF">D4765_09575</name>
</gene>
<protein>
    <submittedName>
        <fullName evidence="4">Extracellular solute-binding protein</fullName>
    </submittedName>
</protein>
<evidence type="ECO:0000313" key="4">
    <source>
        <dbReference type="EMBL" id="TIH36612.1"/>
    </source>
</evidence>
<evidence type="ECO:0000256" key="2">
    <source>
        <dbReference type="ARBA" id="ARBA00022448"/>
    </source>
</evidence>
<evidence type="ECO:0000256" key="1">
    <source>
        <dbReference type="ARBA" id="ARBA00008520"/>
    </source>
</evidence>
<name>A0A4T2BZL9_9MICO</name>
<keyword evidence="3" id="KW-0732">Signal</keyword>
<dbReference type="Proteomes" id="UP000306192">
    <property type="component" value="Unassembled WGS sequence"/>
</dbReference>
<dbReference type="InterPro" id="IPR050490">
    <property type="entry name" value="Bact_solute-bd_prot1"/>
</dbReference>
<dbReference type="PANTHER" id="PTHR43649">
    <property type="entry name" value="ARABINOSE-BINDING PROTEIN-RELATED"/>
    <property type="match status" value="1"/>
</dbReference>
<dbReference type="Gene3D" id="3.40.190.10">
    <property type="entry name" value="Periplasmic binding protein-like II"/>
    <property type="match status" value="1"/>
</dbReference>
<evidence type="ECO:0000256" key="3">
    <source>
        <dbReference type="SAM" id="SignalP"/>
    </source>
</evidence>
<keyword evidence="2" id="KW-0813">Transport</keyword>
<comment type="caution">
    <text evidence="4">The sequence shown here is derived from an EMBL/GenBank/DDBJ whole genome shotgun (WGS) entry which is preliminary data.</text>
</comment>
<sequence>MNFSRKRPATRLRLVIALGVTTGLAVTGCASASDSSSGGAATSAATSAAGTLPSALVDAAVAAAKTASGGIQFGGEINILGVTSGDEAKALTDAMAPFTTATGTKINYTGSQDWSTVLATGIASNNVPDIVDAQGAGTALTYAKQGLFLPLNSILGDTLKANYSQGLLDAVTVNGDTYGIWGETDAFMVWYNTKTYTGPTKPASYDELNTWATTQAATGVAPWCMALEAGPGSGFRAESWVENMFLKMYGPEKLAAWANGTLPFNSPEVKAAFQRYADVAGSKTMVNGGPQTVVSTSFLNYTTGMFSSPQQCQLSLWGNYAVGLTTSTYPNVQVPGDMNFFTVPGATPAADTAQNTAGHVLSALKSKDSPTVEAFMKYWASSDAQSLIAASGRWSVGNKNVALASYPNATMKASADLLNNASTIVIGPTGTMPTAVVAAWDKANIAIAQDPSTLDAQLDAIQALVPAN</sequence>
<dbReference type="AlphaFoldDB" id="A0A4T2BZL9"/>